<dbReference type="GO" id="GO:0003677">
    <property type="term" value="F:DNA binding"/>
    <property type="evidence" value="ECO:0007669"/>
    <property type="project" value="InterPro"/>
</dbReference>
<dbReference type="SUPFAM" id="SSF56731">
    <property type="entry name" value="DNA primase core"/>
    <property type="match status" value="1"/>
</dbReference>
<protein>
    <submittedName>
        <fullName evidence="2">Virulence-associated protein E</fullName>
    </submittedName>
</protein>
<dbReference type="GO" id="GO:0006260">
    <property type="term" value="P:DNA replication"/>
    <property type="evidence" value="ECO:0007669"/>
    <property type="project" value="InterPro"/>
</dbReference>
<dbReference type="InterPro" id="IPR036977">
    <property type="entry name" value="DNA_primase_Znf_CHC2"/>
</dbReference>
<gene>
    <name evidence="2" type="ORF">SAMN04488131_11211</name>
</gene>
<accession>A0A1I2H0C3</accession>
<evidence type="ECO:0000313" key="2">
    <source>
        <dbReference type="EMBL" id="SFF22860.1"/>
    </source>
</evidence>
<dbReference type="RefSeq" id="WP_091206381.1">
    <property type="nucleotide sequence ID" value="NZ_FONQ01000012.1"/>
</dbReference>
<feature type="domain" description="Virulence-associated protein E-like" evidence="1">
    <location>
        <begin position="424"/>
        <end position="641"/>
    </location>
</feature>
<dbReference type="InterPro" id="IPR034154">
    <property type="entry name" value="TOPRIM_DnaG/twinkle"/>
</dbReference>
<dbReference type="OrthoDB" id="9801888at2"/>
<reference evidence="3" key="1">
    <citation type="submission" date="2016-10" db="EMBL/GenBank/DDBJ databases">
        <authorList>
            <person name="Varghese N."/>
            <person name="Submissions S."/>
        </authorList>
    </citation>
    <scope>NUCLEOTIDE SEQUENCE [LARGE SCALE GENOMIC DNA]</scope>
    <source>
        <strain evidence="3">CGMCC 1.9227</strain>
    </source>
</reference>
<dbReference type="STRING" id="935223.SAMN04488131_11211"/>
<evidence type="ECO:0000259" key="1">
    <source>
        <dbReference type="Pfam" id="PF05272"/>
    </source>
</evidence>
<dbReference type="CDD" id="cd01029">
    <property type="entry name" value="TOPRIM_primases"/>
    <property type="match status" value="1"/>
</dbReference>
<dbReference type="Gene3D" id="3.40.1360.10">
    <property type="match status" value="1"/>
</dbReference>
<keyword evidence="3" id="KW-1185">Reference proteome</keyword>
<dbReference type="PANTHER" id="PTHR34985">
    <property type="entry name" value="SLR0554 PROTEIN"/>
    <property type="match status" value="1"/>
</dbReference>
<dbReference type="AlphaFoldDB" id="A0A1I2H0C3"/>
<sequence>MTPLQLSKDMIFSHATPEDIYLKFLNLPELPKGNISSPFSEDKKPSFKLYSNGSFKCNSTGKQGDVFQLVADLNQLDCKTQFQEILNVVAKEMNLPLGTLESTRNLPYQPKKSVPKQEKPFVLSVTHTEFENNHIAYWDKLGVQRELLKKYNVRAVSKYSFFSPAKNKELTFVTKDDVLVFSYEVNENFEVYIPAQLDKNQPKKFSNGLKNGDVFGLEQLGTEKIENLIICAGKKDTIVAVSRGFKAVTFRSETHNPTISQIKTLQSYCQHLYICYDNDNGGINGRNKIIDKYPETIPLTLPQVYNDLTDYFQEKSASDFQNIIDVALKGKNESIVEEQSEKWTIFHVAEKYLTENYDIRLNVISNDIEISKKYLEDWTSLNENSIYRELQKKSIKIPKLSLISILMSDFVPQYNPLIQYFEKLPKWDEDTDYIKQFTQYVKLAPGENEEHFIEQFKKWCVRVVKCATIDGYFNKEAFILTDDGIGQSMGKTSWCRFLCPPQLSHYIAENISTNEKDARISLCKNLFINLDELDSMNKMDVNKLKSFFSTSQINDRLPYDKKNSTIQRVASFLGSTNMTNFLHDETGSVRWICFIAEGINWEYKSNFDINTLWSQAVHLAKDLNFIETISKDEILINESRNEKFQIISPERDLINRLFKFSNDVTKGEFLSATDIAEHIHLWSSGIKVSCVAVGKAMRKIGYKKDRLNQEWGYWVIKKDTVLK</sequence>
<dbReference type="SUPFAM" id="SSF57783">
    <property type="entry name" value="Zinc beta-ribbon"/>
    <property type="match status" value="1"/>
</dbReference>
<name>A0A1I2H0C3_9FLAO</name>
<dbReference type="Proteomes" id="UP000198596">
    <property type="component" value="Unassembled WGS sequence"/>
</dbReference>
<organism evidence="2 3">
    <name type="scientific">Flavobacterium xueshanense</name>
    <dbReference type="NCBI Taxonomy" id="935223"/>
    <lineage>
        <taxon>Bacteria</taxon>
        <taxon>Pseudomonadati</taxon>
        <taxon>Bacteroidota</taxon>
        <taxon>Flavobacteriia</taxon>
        <taxon>Flavobacteriales</taxon>
        <taxon>Flavobacteriaceae</taxon>
        <taxon>Flavobacterium</taxon>
    </lineage>
</organism>
<evidence type="ECO:0000313" key="3">
    <source>
        <dbReference type="Proteomes" id="UP000198596"/>
    </source>
</evidence>
<dbReference type="Gene3D" id="3.90.580.10">
    <property type="entry name" value="Zinc finger, CHC2-type domain"/>
    <property type="match status" value="1"/>
</dbReference>
<proteinExistence type="predicted"/>
<dbReference type="PANTHER" id="PTHR34985:SF1">
    <property type="entry name" value="SLR0554 PROTEIN"/>
    <property type="match status" value="1"/>
</dbReference>
<dbReference type="GO" id="GO:0008270">
    <property type="term" value="F:zinc ion binding"/>
    <property type="evidence" value="ECO:0007669"/>
    <property type="project" value="InterPro"/>
</dbReference>
<dbReference type="EMBL" id="FONQ01000012">
    <property type="protein sequence ID" value="SFF22860.1"/>
    <property type="molecule type" value="Genomic_DNA"/>
</dbReference>
<dbReference type="Pfam" id="PF05272">
    <property type="entry name" value="VapE-like_dom"/>
    <property type="match status" value="1"/>
</dbReference>
<dbReference type="InterPro" id="IPR007936">
    <property type="entry name" value="VapE-like_dom"/>
</dbReference>